<evidence type="ECO:0000313" key="1">
    <source>
        <dbReference type="EMBL" id="CAG8973131.1"/>
    </source>
</evidence>
<reference evidence="1" key="1">
    <citation type="submission" date="2021-07" db="EMBL/GenBank/DDBJ databases">
        <authorList>
            <person name="Durling M."/>
        </authorList>
    </citation>
    <scope>NUCLEOTIDE SEQUENCE</scope>
</reference>
<dbReference type="EMBL" id="CAJVRM010000064">
    <property type="protein sequence ID" value="CAG8973131.1"/>
    <property type="molecule type" value="Genomic_DNA"/>
</dbReference>
<evidence type="ECO:0000313" key="2">
    <source>
        <dbReference type="Proteomes" id="UP000701801"/>
    </source>
</evidence>
<dbReference type="Proteomes" id="UP000701801">
    <property type="component" value="Unassembled WGS sequence"/>
</dbReference>
<proteinExistence type="predicted"/>
<dbReference type="AlphaFoldDB" id="A0A9N9LKE6"/>
<sequence>MFCWTMVVMEKNAYTNLSGRLHEETASGTPYAKICVVFGHKPYHINARADRNCALSFHTQGTEDPGCYSSTFHATCLRDSMVR</sequence>
<gene>
    <name evidence="1" type="ORF">HYALB_00008662</name>
</gene>
<name>A0A9N9LKE6_9HELO</name>
<organism evidence="1 2">
    <name type="scientific">Hymenoscyphus albidus</name>
    <dbReference type="NCBI Taxonomy" id="595503"/>
    <lineage>
        <taxon>Eukaryota</taxon>
        <taxon>Fungi</taxon>
        <taxon>Dikarya</taxon>
        <taxon>Ascomycota</taxon>
        <taxon>Pezizomycotina</taxon>
        <taxon>Leotiomycetes</taxon>
        <taxon>Helotiales</taxon>
        <taxon>Helotiaceae</taxon>
        <taxon>Hymenoscyphus</taxon>
    </lineage>
</organism>
<protein>
    <submittedName>
        <fullName evidence="1">Uncharacterized protein</fullName>
    </submittedName>
</protein>
<accession>A0A9N9LKE6</accession>
<comment type="caution">
    <text evidence="1">The sequence shown here is derived from an EMBL/GenBank/DDBJ whole genome shotgun (WGS) entry which is preliminary data.</text>
</comment>
<keyword evidence="2" id="KW-1185">Reference proteome</keyword>